<dbReference type="PANTHER" id="PTHR19353">
    <property type="entry name" value="FATTY ACID DESATURASE 2"/>
    <property type="match status" value="1"/>
</dbReference>
<dbReference type="eggNOG" id="COG3239">
    <property type="taxonomic scope" value="Bacteria"/>
</dbReference>
<proteinExistence type="predicted"/>
<dbReference type="HOGENOM" id="CLU_045383_0_0_6"/>
<accession>Q2SFK9</accession>
<gene>
    <name evidence="2" type="ordered locus">HCH_03837</name>
</gene>
<dbReference type="GO" id="GO:0006629">
    <property type="term" value="P:lipid metabolic process"/>
    <property type="evidence" value="ECO:0007669"/>
    <property type="project" value="InterPro"/>
</dbReference>
<protein>
    <submittedName>
        <fullName evidence="2">Fatty acid desaturase</fullName>
    </submittedName>
</protein>
<feature type="domain" description="Fatty acid desaturase" evidence="1">
    <location>
        <begin position="78"/>
        <end position="332"/>
    </location>
</feature>
<dbReference type="Proteomes" id="UP000000238">
    <property type="component" value="Chromosome"/>
</dbReference>
<dbReference type="OrthoDB" id="104711at2"/>
<dbReference type="GO" id="GO:0016020">
    <property type="term" value="C:membrane"/>
    <property type="evidence" value="ECO:0007669"/>
    <property type="project" value="TreeGrafter"/>
</dbReference>
<evidence type="ECO:0000259" key="1">
    <source>
        <dbReference type="Pfam" id="PF00487"/>
    </source>
</evidence>
<dbReference type="CDD" id="cd03506">
    <property type="entry name" value="Delta6-FADS-like"/>
    <property type="match status" value="1"/>
</dbReference>
<name>Q2SFK9_HAHCH</name>
<dbReference type="InterPro" id="IPR005804">
    <property type="entry name" value="FA_desaturase_dom"/>
</dbReference>
<dbReference type="RefSeq" id="WP_011397632.1">
    <property type="nucleotide sequence ID" value="NC_007645.1"/>
</dbReference>
<dbReference type="GO" id="GO:0016717">
    <property type="term" value="F:oxidoreductase activity, acting on paired donors, with oxidation of a pair of donors resulting in the reduction of molecular oxygen to two molecules of water"/>
    <property type="evidence" value="ECO:0007669"/>
    <property type="project" value="TreeGrafter"/>
</dbReference>
<dbReference type="Pfam" id="PF00487">
    <property type="entry name" value="FA_desaturase"/>
    <property type="match status" value="1"/>
</dbReference>
<keyword evidence="3" id="KW-1185">Reference proteome</keyword>
<sequence>MRHPSSRALTPEQLESFQNELDDLRQQVVDDLGQRDLEHIRGVINAVRYSELAGRVLLHVSFTPLGVVAGVACLSLSKILENMEVGHNVMHGQYDWTQDPALNSKRYEWDIVCAGDAWRHYHNYEHHTFTNILGKDRDFGYTITRLTAEQPWRPVYLLQPVYNVVQALTFEWGVALFGLELERAVSGKMSRQELVGRLKPFLRKAGRQLGKDYVLFPALAGVGAPKVLAGNLAANVIRNVWAYAIISCGHFTADTRVYTEEETRNESRGQWYLRQLHGSGNIEGGRRFYLLSGHLSHQIEHHLFPDIPAHRYPEIAPKVRAICDKYGQHYNTGPFLRQFGSVLKRIVKYALPIKDAKADALQSAPPSVQKTEAMVARRAQRDRKLALA</sequence>
<evidence type="ECO:0000313" key="3">
    <source>
        <dbReference type="Proteomes" id="UP000000238"/>
    </source>
</evidence>
<dbReference type="AlphaFoldDB" id="Q2SFK9"/>
<dbReference type="InterPro" id="IPR012171">
    <property type="entry name" value="Fatty_acid_desaturase"/>
</dbReference>
<dbReference type="PANTHER" id="PTHR19353:SF84">
    <property type="entry name" value="ACYL-COA DELTA-9-DESATURASE, DESB"/>
    <property type="match status" value="1"/>
</dbReference>
<dbReference type="KEGG" id="hch:HCH_03837"/>
<dbReference type="STRING" id="349521.HCH_03837"/>
<dbReference type="EMBL" id="CP000155">
    <property type="protein sequence ID" value="ABC30565.1"/>
    <property type="molecule type" value="Genomic_DNA"/>
</dbReference>
<evidence type="ECO:0000313" key="2">
    <source>
        <dbReference type="EMBL" id="ABC30565.1"/>
    </source>
</evidence>
<organism evidence="2 3">
    <name type="scientific">Hahella chejuensis (strain KCTC 2396)</name>
    <dbReference type="NCBI Taxonomy" id="349521"/>
    <lineage>
        <taxon>Bacteria</taxon>
        <taxon>Pseudomonadati</taxon>
        <taxon>Pseudomonadota</taxon>
        <taxon>Gammaproteobacteria</taxon>
        <taxon>Oceanospirillales</taxon>
        <taxon>Hahellaceae</taxon>
        <taxon>Hahella</taxon>
    </lineage>
</organism>
<reference evidence="2 3" key="1">
    <citation type="journal article" date="2005" name="Nucleic Acids Res.">
        <title>Genomic blueprint of Hahella chejuensis, a marine microbe producing an algicidal agent.</title>
        <authorList>
            <person name="Jeong H."/>
            <person name="Yim J.H."/>
            <person name="Lee C."/>
            <person name="Choi S.-H."/>
            <person name="Park Y.K."/>
            <person name="Yoon S.H."/>
            <person name="Hur C.-G."/>
            <person name="Kang H.-Y."/>
            <person name="Kim D."/>
            <person name="Lee H.H."/>
            <person name="Park K.H."/>
            <person name="Park S.-H."/>
            <person name="Park H.-S."/>
            <person name="Lee H.K."/>
            <person name="Oh T.K."/>
            <person name="Kim J.F."/>
        </authorList>
    </citation>
    <scope>NUCLEOTIDE SEQUENCE [LARGE SCALE GENOMIC DNA]</scope>
    <source>
        <strain evidence="2 3">KCTC 2396</strain>
    </source>
</reference>